<dbReference type="InterPro" id="IPR007345">
    <property type="entry name" value="Polysacch_pyruvyl_Trfase"/>
</dbReference>
<dbReference type="EMBL" id="CP014544">
    <property type="protein sequence ID" value="AMO69242.1"/>
    <property type="molecule type" value="Genomic_DNA"/>
</dbReference>
<feature type="domain" description="Polysaccharide pyruvyl transferase" evidence="1">
    <location>
        <begin position="16"/>
        <end position="303"/>
    </location>
</feature>
<accession>A0A127M7M6</accession>
<dbReference type="KEGG" id="zal:AZF00_13420"/>
<evidence type="ECO:0000259" key="1">
    <source>
        <dbReference type="Pfam" id="PF04230"/>
    </source>
</evidence>
<evidence type="ECO:0000313" key="3">
    <source>
        <dbReference type="Proteomes" id="UP000074119"/>
    </source>
</evidence>
<dbReference type="AlphaFoldDB" id="A0A127M7M6"/>
<reference evidence="2 3" key="1">
    <citation type="submission" date="2015-12" db="EMBL/GenBank/DDBJ databases">
        <authorList>
            <person name="Shamseldin A."/>
            <person name="Moawad H."/>
            <person name="Abd El-Rahim W.M."/>
            <person name="Sadowsky M.J."/>
        </authorList>
    </citation>
    <scope>NUCLEOTIDE SEQUENCE [LARGE SCALE GENOMIC DNA]</scope>
    <source>
        <strain evidence="2 3">SM2</strain>
    </source>
</reference>
<protein>
    <recommendedName>
        <fullName evidence="1">Polysaccharide pyruvyl transferase domain-containing protein</fullName>
    </recommendedName>
</protein>
<dbReference type="RefSeq" id="WP_062383939.1">
    <property type="nucleotide sequence ID" value="NZ_CP014544.1"/>
</dbReference>
<dbReference type="Proteomes" id="UP000074119">
    <property type="component" value="Chromosome"/>
</dbReference>
<dbReference type="PANTHER" id="PTHR36836">
    <property type="entry name" value="COLANIC ACID BIOSYNTHESIS PROTEIN WCAK"/>
    <property type="match status" value="1"/>
</dbReference>
<proteinExistence type="predicted"/>
<gene>
    <name evidence="2" type="ORF">AZF00_13420</name>
</gene>
<evidence type="ECO:0000313" key="2">
    <source>
        <dbReference type="EMBL" id="AMO69242.1"/>
    </source>
</evidence>
<sequence length="365" mass="40524">MEKFDALLVGFYGMRNTGDDMLMAAAAAGARQKFKAERISVTAAKDSEAPLRLGLINTQSRQQRFKGQDRLLKYWAAKRSKHIIIGGGSVLHTAKDIHQKRQYLSLAQSTQHIAAGVGIGPFADNKAEQACAQFLNACSFTGLRDRDSYDIARSIAPNANVALTFDLAPGMRYEPEFISSLAEQREPAIGIALCPVERFAGREDLELARLKSIATGLRTFCADQPHEIRLIDFNGHPQLGDHSVHEQLKVMLGDLPCKIIDYQANPYTAIHEISKLSGIVAMRLHAAIFAYLSDTPCLALNYHPKCHNWCRDIGQASEFASDSGQIDPEWLYQRLLDISGKHYIPPTLEVAEACRKAQLNWNHPL</sequence>
<name>A0A127M7M6_9GAMM</name>
<dbReference type="STRING" id="1470434.AZF00_13420"/>
<dbReference type="Pfam" id="PF04230">
    <property type="entry name" value="PS_pyruv_trans"/>
    <property type="match status" value="1"/>
</dbReference>
<organism evidence="2 3">
    <name type="scientific">Zhongshania aliphaticivorans</name>
    <dbReference type="NCBI Taxonomy" id="1470434"/>
    <lineage>
        <taxon>Bacteria</taxon>
        <taxon>Pseudomonadati</taxon>
        <taxon>Pseudomonadota</taxon>
        <taxon>Gammaproteobacteria</taxon>
        <taxon>Cellvibrionales</taxon>
        <taxon>Spongiibacteraceae</taxon>
        <taxon>Zhongshania</taxon>
    </lineage>
</organism>
<dbReference type="PANTHER" id="PTHR36836:SF1">
    <property type="entry name" value="COLANIC ACID BIOSYNTHESIS PROTEIN WCAK"/>
    <property type="match status" value="1"/>
</dbReference>